<dbReference type="Proteomes" id="UP001596267">
    <property type="component" value="Unassembled WGS sequence"/>
</dbReference>
<dbReference type="Pfam" id="PF06866">
    <property type="entry name" value="DUF1256"/>
    <property type="match status" value="1"/>
</dbReference>
<dbReference type="RefSeq" id="WP_253053218.1">
    <property type="nucleotide sequence ID" value="NZ_JAMXWN010000003.1"/>
</dbReference>
<sequence>MNLKVDRTQEQRLGTPIHYQDHSRHHSLVQAIRRLLPEMNTAPIVVVCIGTDRSTGDALGPLVGSYLEGRHLPDTYIYGTLEKPVHAVNLNETIALIHASYKDPFIIGIDACLGKQQNIGNITVSEGPVFPGAGVKKQLVPVGDINITGVVNISGFMEYSVLQNTRLNLVMNLSRVIGQSLSLALVSRKRSRFLSKLLLMD</sequence>
<dbReference type="InterPro" id="IPR023430">
    <property type="entry name" value="Pept_HybD-like_dom_sf"/>
</dbReference>
<keyword evidence="2" id="KW-1185">Reference proteome</keyword>
<proteinExistence type="predicted"/>
<comment type="caution">
    <text evidence="1">The sequence shown here is derived from an EMBL/GenBank/DDBJ whole genome shotgun (WGS) entry which is preliminary data.</text>
</comment>
<organism evidence="1 2">
    <name type="scientific">Sporolactobacillus kofuensis</name>
    <dbReference type="NCBI Taxonomy" id="269672"/>
    <lineage>
        <taxon>Bacteria</taxon>
        <taxon>Bacillati</taxon>
        <taxon>Bacillota</taxon>
        <taxon>Bacilli</taxon>
        <taxon>Bacillales</taxon>
        <taxon>Sporolactobacillaceae</taxon>
        <taxon>Sporolactobacillus</taxon>
    </lineage>
</organism>
<dbReference type="NCBIfam" id="TIGR02841">
    <property type="entry name" value="spore_YyaC"/>
    <property type="match status" value="1"/>
</dbReference>
<evidence type="ECO:0000313" key="1">
    <source>
        <dbReference type="EMBL" id="MFC6385985.1"/>
    </source>
</evidence>
<accession>A0ABW1WFW3</accession>
<dbReference type="SUPFAM" id="SSF53163">
    <property type="entry name" value="HybD-like"/>
    <property type="match status" value="1"/>
</dbReference>
<dbReference type="InterPro" id="IPR009665">
    <property type="entry name" value="YyaC"/>
</dbReference>
<dbReference type="GO" id="GO:0008233">
    <property type="term" value="F:peptidase activity"/>
    <property type="evidence" value="ECO:0007669"/>
    <property type="project" value="UniProtKB-KW"/>
</dbReference>
<keyword evidence="1" id="KW-0645">Protease</keyword>
<dbReference type="GO" id="GO:0006508">
    <property type="term" value="P:proteolysis"/>
    <property type="evidence" value="ECO:0007669"/>
    <property type="project" value="UniProtKB-KW"/>
</dbReference>
<evidence type="ECO:0000313" key="2">
    <source>
        <dbReference type="Proteomes" id="UP001596267"/>
    </source>
</evidence>
<protein>
    <submittedName>
        <fullName evidence="1">Spore protease YyaC</fullName>
    </submittedName>
</protein>
<reference evidence="2" key="1">
    <citation type="journal article" date="2019" name="Int. J. Syst. Evol. Microbiol.">
        <title>The Global Catalogue of Microorganisms (GCM) 10K type strain sequencing project: providing services to taxonomists for standard genome sequencing and annotation.</title>
        <authorList>
            <consortium name="The Broad Institute Genomics Platform"/>
            <consortium name="The Broad Institute Genome Sequencing Center for Infectious Disease"/>
            <person name="Wu L."/>
            <person name="Ma J."/>
        </authorList>
    </citation>
    <scope>NUCLEOTIDE SEQUENCE [LARGE SCALE GENOMIC DNA]</scope>
    <source>
        <strain evidence="2">CCUG 42001</strain>
    </source>
</reference>
<keyword evidence="1" id="KW-0378">Hydrolase</keyword>
<gene>
    <name evidence="1" type="primary">yyaC</name>
    <name evidence="1" type="ORF">ACFP7A_05165</name>
</gene>
<name>A0ABW1WFW3_9BACL</name>
<dbReference type="EMBL" id="JBHSTQ010000004">
    <property type="protein sequence ID" value="MFC6385985.1"/>
    <property type="molecule type" value="Genomic_DNA"/>
</dbReference>